<reference evidence="2 3" key="1">
    <citation type="journal article" date="2016" name="Nat. Commun.">
        <title>Thousands of microbial genomes shed light on interconnected biogeochemical processes in an aquifer system.</title>
        <authorList>
            <person name="Anantharaman K."/>
            <person name="Brown C.T."/>
            <person name="Hug L.A."/>
            <person name="Sharon I."/>
            <person name="Castelle C.J."/>
            <person name="Probst A.J."/>
            <person name="Thomas B.C."/>
            <person name="Singh A."/>
            <person name="Wilkins M.J."/>
            <person name="Karaoz U."/>
            <person name="Brodie E.L."/>
            <person name="Williams K.H."/>
            <person name="Hubbard S.S."/>
            <person name="Banfield J.F."/>
        </authorList>
    </citation>
    <scope>NUCLEOTIDE SEQUENCE [LARGE SCALE GENOMIC DNA]</scope>
</reference>
<dbReference type="CDD" id="cd07344">
    <property type="entry name" value="M48_yhfN_like"/>
    <property type="match status" value="1"/>
</dbReference>
<dbReference type="Gene3D" id="3.30.2010.10">
    <property type="entry name" value="Metalloproteases ('zincins'), catalytic domain"/>
    <property type="match status" value="1"/>
</dbReference>
<evidence type="ECO:0000313" key="2">
    <source>
        <dbReference type="EMBL" id="OGG57816.1"/>
    </source>
</evidence>
<accession>A0A1F6D8T5</accession>
<dbReference type="Proteomes" id="UP000177958">
    <property type="component" value="Unassembled WGS sequence"/>
</dbReference>
<name>A0A1F6D8T5_9BACT</name>
<proteinExistence type="predicted"/>
<gene>
    <name evidence="2" type="ORF">A2853_04155</name>
</gene>
<sequence>MHLGRRNRKQYLRVRENARALIRARIEHFNAVYGFRVGKVFIKNHKSHWGSCSEKGNLNFNYKLVFLPAEIADYIIVHELCHLAEFNHSSRFWSLVERATPHHKTFRKQLRLIEQKR</sequence>
<dbReference type="InterPro" id="IPR053136">
    <property type="entry name" value="UTP_pyrophosphatase-like"/>
</dbReference>
<evidence type="ECO:0000313" key="3">
    <source>
        <dbReference type="Proteomes" id="UP000177958"/>
    </source>
</evidence>
<protein>
    <recommendedName>
        <fullName evidence="1">YgjP-like metallopeptidase domain-containing protein</fullName>
    </recommendedName>
</protein>
<dbReference type="EMBL" id="MFKX01000011">
    <property type="protein sequence ID" value="OGG57816.1"/>
    <property type="molecule type" value="Genomic_DNA"/>
</dbReference>
<feature type="domain" description="YgjP-like metallopeptidase" evidence="1">
    <location>
        <begin position="14"/>
        <end position="111"/>
    </location>
</feature>
<dbReference type="AlphaFoldDB" id="A0A1F6D8T5"/>
<dbReference type="PANTHER" id="PTHR30399">
    <property type="entry name" value="UNCHARACTERIZED PROTEIN YGJP"/>
    <property type="match status" value="1"/>
</dbReference>
<evidence type="ECO:0000259" key="1">
    <source>
        <dbReference type="Pfam" id="PF01863"/>
    </source>
</evidence>
<dbReference type="InterPro" id="IPR002725">
    <property type="entry name" value="YgjP-like_metallopeptidase"/>
</dbReference>
<dbReference type="Pfam" id="PF01863">
    <property type="entry name" value="YgjP-like"/>
    <property type="match status" value="1"/>
</dbReference>
<dbReference type="PANTHER" id="PTHR30399:SF1">
    <property type="entry name" value="UTP PYROPHOSPHATASE"/>
    <property type="match status" value="1"/>
</dbReference>
<organism evidence="2 3">
    <name type="scientific">Candidatus Kaiserbacteria bacterium RIFCSPHIGHO2_01_FULL_55_17</name>
    <dbReference type="NCBI Taxonomy" id="1798484"/>
    <lineage>
        <taxon>Bacteria</taxon>
        <taxon>Candidatus Kaiseribacteriota</taxon>
    </lineage>
</organism>
<comment type="caution">
    <text evidence="2">The sequence shown here is derived from an EMBL/GenBank/DDBJ whole genome shotgun (WGS) entry which is preliminary data.</text>
</comment>